<dbReference type="InterPro" id="IPR017462">
    <property type="entry name" value="Sulphur_relay_TusC/DsrF"/>
</dbReference>
<reference evidence="2 3" key="1">
    <citation type="submission" date="2017-06" db="EMBL/GenBank/DDBJ databases">
        <title>Novel microbial phyla capable of carbon fixation and sulfur reduction in deep-sea sediments.</title>
        <authorList>
            <person name="Huang J."/>
            <person name="Baker B."/>
            <person name="Wang Y."/>
        </authorList>
    </citation>
    <scope>NUCLEOTIDE SEQUENCE [LARGE SCALE GENOMIC DNA]</scope>
    <source>
        <strain evidence="2">B3_TA06</strain>
    </source>
</reference>
<dbReference type="PANTHER" id="PTHR38780:SF1">
    <property type="entry name" value="PROTEIN TUSC"/>
    <property type="match status" value="1"/>
</dbReference>
<dbReference type="InterPro" id="IPR027396">
    <property type="entry name" value="DsrEFH-like"/>
</dbReference>
<dbReference type="AlphaFoldDB" id="A0A532UZZ5"/>
<proteinExistence type="inferred from homology"/>
<dbReference type="PANTHER" id="PTHR38780">
    <property type="entry name" value="PROTEIN TUSC"/>
    <property type="match status" value="1"/>
</dbReference>
<comment type="similarity">
    <text evidence="1">Belongs to the DsrF/TusC family.</text>
</comment>
<dbReference type="EMBL" id="NJBO01000018">
    <property type="protein sequence ID" value="TKJ40534.1"/>
    <property type="molecule type" value="Genomic_DNA"/>
</dbReference>
<comment type="caution">
    <text evidence="2">The sequence shown here is derived from an EMBL/GenBank/DDBJ whole genome shotgun (WGS) entry which is preliminary data.</text>
</comment>
<protein>
    <submittedName>
        <fullName evidence="2">Uncharacterized protein</fullName>
    </submittedName>
</protein>
<evidence type="ECO:0000313" key="3">
    <source>
        <dbReference type="Proteomes" id="UP000317778"/>
    </source>
</evidence>
<accession>A0A532UZZ5</accession>
<organism evidence="2 3">
    <name type="scientific">candidate division TA06 bacterium B3_TA06</name>
    <dbReference type="NCBI Taxonomy" id="2012487"/>
    <lineage>
        <taxon>Bacteria</taxon>
        <taxon>Bacteria division TA06</taxon>
    </lineage>
</organism>
<gene>
    <name evidence="2" type="ORF">CEE36_09600</name>
</gene>
<dbReference type="SUPFAM" id="SSF75169">
    <property type="entry name" value="DsrEFH-like"/>
    <property type="match status" value="1"/>
</dbReference>
<name>A0A532UZZ5_UNCT6</name>
<dbReference type="InterPro" id="IPR003787">
    <property type="entry name" value="Sulphur_relay_DsrE/F-like"/>
</dbReference>
<dbReference type="Pfam" id="PF02635">
    <property type="entry name" value="DsrE"/>
    <property type="match status" value="1"/>
</dbReference>
<dbReference type="Gene3D" id="3.40.1260.10">
    <property type="entry name" value="DsrEFH-like"/>
    <property type="match status" value="1"/>
</dbReference>
<sequence length="119" mass="12917">MEAKKVAVLIRSAPYGMATAGEGFRALIGLASMGIQTHVVLVDDGVMVALKGQNPEALQMHRLSDAYSQLTEFGAKLYVHLPSLTQRGLLQEDCISVEFLDDDKLRGLISSVDHVITFS</sequence>
<evidence type="ECO:0000313" key="2">
    <source>
        <dbReference type="EMBL" id="TKJ40534.1"/>
    </source>
</evidence>
<dbReference type="Proteomes" id="UP000317778">
    <property type="component" value="Unassembled WGS sequence"/>
</dbReference>
<evidence type="ECO:0000256" key="1">
    <source>
        <dbReference type="ARBA" id="ARBA00005996"/>
    </source>
</evidence>